<evidence type="ECO:0000256" key="1">
    <source>
        <dbReference type="ARBA" id="ARBA00008779"/>
    </source>
</evidence>
<dbReference type="InterPro" id="IPR017850">
    <property type="entry name" value="Alkaline_phosphatase_core_sf"/>
</dbReference>
<dbReference type="PANTHER" id="PTHR42693:SF53">
    <property type="entry name" value="ENDO-4-O-SULFATASE"/>
    <property type="match status" value="1"/>
</dbReference>
<dbReference type="InterPro" id="IPR050738">
    <property type="entry name" value="Sulfatase"/>
</dbReference>
<dbReference type="Gene3D" id="3.40.720.10">
    <property type="entry name" value="Alkaline Phosphatase, subunit A"/>
    <property type="match status" value="1"/>
</dbReference>
<sequence>MSEDIYQTPNILILVADDAGWEDFGCYGNPYIKTPNVDYLAQNGLKATNAHLTIAQCSPSRISILTGKYPHATGAEDLHMPMPDSLDILPKFLKKKGYYSGILKKIHLGNHGKNQFDWYHKDLNTFKDFLNTSATKPFFMWVGFTDPHRPYKMNVIEKPQSTTQVIVPPYLVDNEDTRKDLANYYNYIRRMDAQIGVYLKELKSRKLLDNTLIIFLSDNGAPFPRAKGTVYDAGIKTPLILSWPARIPSAMQTDELLSVIDLAPTLLDLVGIPQSNKFQGKPIPGLFSEAPIRGRIHVFSERNWHNSDEHIRSVRTKKYKLIKNAYINLPLGTASDIGRSLSFKSLLEAKEKDSLTHAQSRMFEVPRTEFEFYDINNDPYEVNNLINDPNFQQVIVALKAELQKWIDQTEDFSPKTRRRPDNVDRFTGEVIDKIRLPDWIEGTVTKN</sequence>
<name>A0ABU5ZPK6_9FLAO</name>
<dbReference type="CDD" id="cd16027">
    <property type="entry name" value="SGSH"/>
    <property type="match status" value="1"/>
</dbReference>
<evidence type="ECO:0000259" key="3">
    <source>
        <dbReference type="Pfam" id="PF00884"/>
    </source>
</evidence>
<dbReference type="InterPro" id="IPR000917">
    <property type="entry name" value="Sulfatase_N"/>
</dbReference>
<dbReference type="PANTHER" id="PTHR42693">
    <property type="entry name" value="ARYLSULFATASE FAMILY MEMBER"/>
    <property type="match status" value="1"/>
</dbReference>
<dbReference type="EMBL" id="JAYKLX010000001">
    <property type="protein sequence ID" value="MEB3343879.1"/>
    <property type="molecule type" value="Genomic_DNA"/>
</dbReference>
<evidence type="ECO:0000256" key="2">
    <source>
        <dbReference type="ARBA" id="ARBA00022801"/>
    </source>
</evidence>
<proteinExistence type="inferred from homology"/>
<keyword evidence="2" id="KW-0378">Hydrolase</keyword>
<evidence type="ECO:0000313" key="5">
    <source>
        <dbReference type="Proteomes" id="UP001327027"/>
    </source>
</evidence>
<dbReference type="RefSeq" id="WP_324177933.1">
    <property type="nucleotide sequence ID" value="NZ_BAABAW010000001.1"/>
</dbReference>
<gene>
    <name evidence="4" type="ORF">U6A24_00320</name>
</gene>
<dbReference type="Pfam" id="PF00884">
    <property type="entry name" value="Sulfatase"/>
    <property type="match status" value="1"/>
</dbReference>
<keyword evidence="5" id="KW-1185">Reference proteome</keyword>
<dbReference type="Proteomes" id="UP001327027">
    <property type="component" value="Unassembled WGS sequence"/>
</dbReference>
<dbReference type="SUPFAM" id="SSF53649">
    <property type="entry name" value="Alkaline phosphatase-like"/>
    <property type="match status" value="1"/>
</dbReference>
<organism evidence="4 5">
    <name type="scientific">Aquimarina gracilis</name>
    <dbReference type="NCBI Taxonomy" id="874422"/>
    <lineage>
        <taxon>Bacteria</taxon>
        <taxon>Pseudomonadati</taxon>
        <taxon>Bacteroidota</taxon>
        <taxon>Flavobacteriia</taxon>
        <taxon>Flavobacteriales</taxon>
        <taxon>Flavobacteriaceae</taxon>
        <taxon>Aquimarina</taxon>
    </lineage>
</organism>
<protein>
    <submittedName>
        <fullName evidence="4">Sulfatase</fullName>
    </submittedName>
</protein>
<comment type="caution">
    <text evidence="4">The sequence shown here is derived from an EMBL/GenBank/DDBJ whole genome shotgun (WGS) entry which is preliminary data.</text>
</comment>
<feature type="domain" description="Sulfatase N-terminal" evidence="3">
    <location>
        <begin position="9"/>
        <end position="272"/>
    </location>
</feature>
<accession>A0ABU5ZPK6</accession>
<evidence type="ECO:0000313" key="4">
    <source>
        <dbReference type="EMBL" id="MEB3343879.1"/>
    </source>
</evidence>
<reference evidence="4 5" key="1">
    <citation type="journal article" date="2013" name="Int. J. Syst. Evol. Microbiol.">
        <title>Aquimarina gracilis sp. nov., isolated from the gut microflora of a mussel, Mytilus coruscus, and emended description of Aquimarina spongiae.</title>
        <authorList>
            <person name="Park S.C."/>
            <person name="Choe H.N."/>
            <person name="Baik K.S."/>
            <person name="Seong C.N."/>
        </authorList>
    </citation>
    <scope>NUCLEOTIDE SEQUENCE [LARGE SCALE GENOMIC DNA]</scope>
    <source>
        <strain evidence="4 5">PSC32</strain>
    </source>
</reference>
<comment type="similarity">
    <text evidence="1">Belongs to the sulfatase family.</text>
</comment>